<dbReference type="Proteomes" id="UP000176705">
    <property type="component" value="Unassembled WGS sequence"/>
</dbReference>
<comment type="caution">
    <text evidence="1">The sequence shown here is derived from an EMBL/GenBank/DDBJ whole genome shotgun (WGS) entry which is preliminary data.</text>
</comment>
<gene>
    <name evidence="1" type="ORF">A3B37_02210</name>
</gene>
<dbReference type="STRING" id="1802280.A3B37_02210"/>
<reference evidence="1 2" key="1">
    <citation type="journal article" date="2016" name="Nat. Commun.">
        <title>Thousands of microbial genomes shed light on interconnected biogeochemical processes in an aquifer system.</title>
        <authorList>
            <person name="Anantharaman K."/>
            <person name="Brown C.T."/>
            <person name="Hug L.A."/>
            <person name="Sharon I."/>
            <person name="Castelle C.J."/>
            <person name="Probst A.J."/>
            <person name="Thomas B.C."/>
            <person name="Singh A."/>
            <person name="Wilkins M.J."/>
            <person name="Karaoz U."/>
            <person name="Brodie E.L."/>
            <person name="Williams K.H."/>
            <person name="Hubbard S.S."/>
            <person name="Banfield J.F."/>
        </authorList>
    </citation>
    <scope>NUCLEOTIDE SEQUENCE [LARGE SCALE GENOMIC DNA]</scope>
</reference>
<dbReference type="AlphaFoldDB" id="A0A1G2LCI8"/>
<accession>A0A1G2LCI8</accession>
<protein>
    <submittedName>
        <fullName evidence="1">Uncharacterized protein</fullName>
    </submittedName>
</protein>
<organism evidence="1 2">
    <name type="scientific">Candidatus Sungbacteria bacterium RIFCSPLOWO2_01_FULL_59_16</name>
    <dbReference type="NCBI Taxonomy" id="1802280"/>
    <lineage>
        <taxon>Bacteria</taxon>
        <taxon>Candidatus Sungiibacteriota</taxon>
    </lineage>
</organism>
<name>A0A1G2LCI8_9BACT</name>
<evidence type="ECO:0000313" key="2">
    <source>
        <dbReference type="Proteomes" id="UP000176705"/>
    </source>
</evidence>
<proteinExistence type="predicted"/>
<evidence type="ECO:0000313" key="1">
    <source>
        <dbReference type="EMBL" id="OHA09355.1"/>
    </source>
</evidence>
<sequence>MMHDLIIAHFSRAKVKPPMLAWRPTQLCGHGDARRLVSTGSHYRSGEYAPGFGIISFLYEVRHLALKQKQLVHTNCFCFPVRISASNRKDQTDFAKSRKLEQWAELVVLMEEEAVAVAEVVCPVLL</sequence>
<dbReference type="EMBL" id="MHQS01000003">
    <property type="protein sequence ID" value="OHA09355.1"/>
    <property type="molecule type" value="Genomic_DNA"/>
</dbReference>